<feature type="region of interest" description="Disordered" evidence="2">
    <location>
        <begin position="30"/>
        <end position="94"/>
    </location>
</feature>
<feature type="compositionally biased region" description="Basic residues" evidence="2">
    <location>
        <begin position="566"/>
        <end position="578"/>
    </location>
</feature>
<dbReference type="EMBL" id="JAVFWL010000001">
    <property type="protein sequence ID" value="KAK6727514.1"/>
    <property type="molecule type" value="Genomic_DNA"/>
</dbReference>
<sequence length="585" mass="67545">MVSGRFVSETAKISHKATFPILVHSNEKWADKVSSTAGSDKSDDEKKSKSEKKKKSSKVSPITSPNDDEVSLKSDGEDRRSRRSDDSDKKRDKANVEKIQLTEGVVQDYINLEKAINKLERKNVLKKYESQTIYADNLKNTVEQLEAVLKELKKQTEREKSDLKNIEQPSVKDYLKQQVCGGQLTSLGRLSNKVMVKGNQWPIQGEWEARFEKEKTEYEDALNKQDAVEKELELSKVKYETAQKVMDIYKQQTDNLLALYDKQDKMLIGIFGTDYASEKENILEGEVDEMMDWQQRVALAMFKWANGRVLLVHALTQITFGINRWQDIKKIEESNSRARYFAAAEARNNFIAAAQNVQSCRMYLNKVEFPYATEDEILLMEDTATKAFKNVQDDSVVKKALKVFQETQQKVARLIQWFDKVINDTIRKDLDQANNAVIKKQKALREERLALMKKQVSKELGHNMDFEYDSISDDDLEKELKTLEEEAIKGMNAVKNKKISEILSYGPEDSSTLPLNKLAPIPSKDALFGDVKQKLDELDTTRKEFVKRHYIQREKQAMAIQEKLKMRQQKNRRTRKQRRESVAPA</sequence>
<proteinExistence type="predicted"/>
<evidence type="ECO:0000313" key="4">
    <source>
        <dbReference type="Proteomes" id="UP001303046"/>
    </source>
</evidence>
<feature type="coiled-coil region" evidence="1">
    <location>
        <begin position="135"/>
        <end position="162"/>
    </location>
</feature>
<feature type="region of interest" description="Disordered" evidence="2">
    <location>
        <begin position="565"/>
        <end position="585"/>
    </location>
</feature>
<accession>A0ABR1BR78</accession>
<protein>
    <submittedName>
        <fullName evidence="3">Uncharacterized protein</fullName>
    </submittedName>
</protein>
<organism evidence="3 4">
    <name type="scientific">Necator americanus</name>
    <name type="common">Human hookworm</name>
    <dbReference type="NCBI Taxonomy" id="51031"/>
    <lineage>
        <taxon>Eukaryota</taxon>
        <taxon>Metazoa</taxon>
        <taxon>Ecdysozoa</taxon>
        <taxon>Nematoda</taxon>
        <taxon>Chromadorea</taxon>
        <taxon>Rhabditida</taxon>
        <taxon>Rhabditina</taxon>
        <taxon>Rhabditomorpha</taxon>
        <taxon>Strongyloidea</taxon>
        <taxon>Ancylostomatidae</taxon>
        <taxon>Bunostominae</taxon>
        <taxon>Necator</taxon>
    </lineage>
</organism>
<keyword evidence="1" id="KW-0175">Coiled coil</keyword>
<evidence type="ECO:0000313" key="3">
    <source>
        <dbReference type="EMBL" id="KAK6727514.1"/>
    </source>
</evidence>
<evidence type="ECO:0000256" key="2">
    <source>
        <dbReference type="SAM" id="MobiDB-lite"/>
    </source>
</evidence>
<comment type="caution">
    <text evidence="3">The sequence shown here is derived from an EMBL/GenBank/DDBJ whole genome shotgun (WGS) entry which is preliminary data.</text>
</comment>
<dbReference type="PANTHER" id="PTHR21974:SF2">
    <property type="entry name" value="RE15880P"/>
    <property type="match status" value="1"/>
</dbReference>
<dbReference type="PANTHER" id="PTHR21974">
    <property type="entry name" value="RE15880P"/>
    <property type="match status" value="1"/>
</dbReference>
<evidence type="ECO:0000256" key="1">
    <source>
        <dbReference type="SAM" id="Coils"/>
    </source>
</evidence>
<dbReference type="Proteomes" id="UP001303046">
    <property type="component" value="Unassembled WGS sequence"/>
</dbReference>
<reference evidence="3 4" key="1">
    <citation type="submission" date="2023-08" db="EMBL/GenBank/DDBJ databases">
        <title>A Necator americanus chromosomal reference genome.</title>
        <authorList>
            <person name="Ilik V."/>
            <person name="Petrzelkova K.J."/>
            <person name="Pardy F."/>
            <person name="Fuh T."/>
            <person name="Niatou-Singa F.S."/>
            <person name="Gouil Q."/>
            <person name="Baker L."/>
            <person name="Ritchie M.E."/>
            <person name="Jex A.R."/>
            <person name="Gazzola D."/>
            <person name="Li H."/>
            <person name="Toshio Fujiwara R."/>
            <person name="Zhan B."/>
            <person name="Aroian R.V."/>
            <person name="Pafco B."/>
            <person name="Schwarz E.M."/>
        </authorList>
    </citation>
    <scope>NUCLEOTIDE SEQUENCE [LARGE SCALE GENOMIC DNA]</scope>
    <source>
        <strain evidence="3 4">Aroian</strain>
        <tissue evidence="3">Whole animal</tissue>
    </source>
</reference>
<name>A0ABR1BR78_NECAM</name>
<keyword evidence="4" id="KW-1185">Reference proteome</keyword>
<gene>
    <name evidence="3" type="primary">Necator_chrI.g1414</name>
    <name evidence="3" type="ORF">RB195_005288</name>
</gene>
<feature type="compositionally biased region" description="Basic and acidic residues" evidence="2">
    <location>
        <begin position="70"/>
        <end position="94"/>
    </location>
</feature>